<reference evidence="2" key="2">
    <citation type="journal article" date="2021" name="PeerJ">
        <title>Extensive microbial diversity within the chicken gut microbiome revealed by metagenomics and culture.</title>
        <authorList>
            <person name="Gilroy R."/>
            <person name="Ravi A."/>
            <person name="Getino M."/>
            <person name="Pursley I."/>
            <person name="Horton D.L."/>
            <person name="Alikhan N.F."/>
            <person name="Baker D."/>
            <person name="Gharbi K."/>
            <person name="Hall N."/>
            <person name="Watson M."/>
            <person name="Adriaenssens E.M."/>
            <person name="Foster-Nyarko E."/>
            <person name="Jarju S."/>
            <person name="Secka A."/>
            <person name="Antonio M."/>
            <person name="Oren A."/>
            <person name="Chaudhuri R.R."/>
            <person name="La Ragione R."/>
            <person name="Hildebrand F."/>
            <person name="Pallen M.J."/>
        </authorList>
    </citation>
    <scope>NUCLEOTIDE SEQUENCE</scope>
    <source>
        <strain evidence="2">CHK186-9395</strain>
    </source>
</reference>
<comment type="caution">
    <text evidence="2">The sequence shown here is derived from an EMBL/GenBank/DDBJ whole genome shotgun (WGS) entry which is preliminary data.</text>
</comment>
<dbReference type="EMBL" id="DVOJ01000001">
    <property type="protein sequence ID" value="HIV00995.1"/>
    <property type="molecule type" value="Genomic_DNA"/>
</dbReference>
<protein>
    <submittedName>
        <fullName evidence="2">Uncharacterized protein</fullName>
    </submittedName>
</protein>
<sequence length="2645" mass="297204">MNSTKIKNLFFGIIISLCTFVCGMAIFPTNNNLNFAKAEDGTVPSYFTAAVTNDDTGADVATYNSGDTVLLKEGETFEIRLGNGKSLNLSSVTDFTSLGLEESDFATIDGNINSPDPSQFFPLDLSLSQITVTRDNEQIALEDFQDTSRLIYNVHYFSFNYNGTEPTQGTNPHKVFENFSLKLSAGNFTTGKYTFTFNDYYEYSGTDYITSSTNSFSVTFYIFNETDYLTTSGEARITASNVRTENLASSSRTYQRNYFFNYQNQNSNINTTLNLPTLTFDGSKFSVEIQKTFQGQIQTAHVYFNGTNVVVQGDDIVLTKLTGEKTVVITFNDLGEYVLTYHFIYLMDGQTVSSPTELDVLNNPTLNNIKQNKLDVYGYQIFYNDVNVGGPVEFKKINSNNEIEVLDGTALLADVTYKNVGTTNNIISDGVIALDPTVTKPQSTNQGPISFRFNGNISNGTLYTYNQDDNTWNSGAAWSNDTITENGIYLLEVNYSYANNISSGVINSNTSFTQYFYFEITTEIPRAITQEITETGSVNLGSSAYTKNEVKVSVEEQSIFNSPVRLVVQSKDYKASTYTALEAAEDGTYTLTENKNYRVVLYYGANYNLDSAKNRVSYFTIDSTPISGMGFKVATRGQASTYTKGAVINFFTNTSATFEWTEKPSGASSTAYYKYIPFTTSTLTDNPSSSGFSNTVTQTFFDNNNALRNGYALNYSLSTTLIETIYNNTSERDVVTDSSILSRQGLYLFHITDAAGNEAYAALIIDNTSPIILQEIDGVYEAANPYNVISADAKIDWGQYKLISTGLTSTSLNGNQIDPWLKTIIQEKLADGSNDFAYFTDGNLYISPEISSTAYLLINNTYSALNNRYSYNIQFIQNNVANESNYTFFIIDESNQYYNSLTQEHFVNNSSASLNIKVSSDASGADVLIMPEDVEDLYNLNTSPLSEVGTTDSYEVVESNNVYSVNRNYIDTRIKYYTASGIRNASNENVNQFVYIFKPSPNDNINVENVTLYFYPFEQVDENNYSTYKLSETHLEPIVIYDRSDGINLATAFESVQYEGFYYYIINVSYINQAYQTLEGKYVIERTYTDETESYLQSTDTNDRFDYYIRKNIFIVDRQNIVSSPQTLVDESYQSLIGQHIYVSMLQGNERTTFNEIYRTYSNNNIAILETNKLPVQIFVPNFKFVNGLNVQNGIANAVEPYNDLSYYYYSWQDPESRAYYYYGDFSPRNDDGTFVLINNDSGALDVNGRPVQNLARTNFTGTSTTTFASSVSNTSFDLSVRIDYSLTEDFSSYTVFENLTVNNETNYFTSGLITNAGYYRITITQNATSPAYPNVQTSISFIVEILNRAPEFEFTTVSNEALNTYPSNDPTAVTYFNGETVRVTWTDSTSEYIAKIDRFTDANEDGLLDKIYWYTSNDPTTLHYVPMSSVNNLMLNSYYFDLDVSTIASGSSVFVYMAYEGTDYNNGYYSITRELYIDRQAPIQKLQALADKTELSGNQFAEYARRYVDLEETSSLTGLSVSNIGTSTNYKYNISANTGALAYFSFMLTPAEFRNFVTPSITNNYGEGYYYYYRAFADGTKYNSSEYWQETSVINAQNAIASHTLLTSTTNFENFNTNTYYEIIEFDLAGNISIYTIYLLDPNNVNTRTVSMLEATGANPNGDGNISFTGYNLDMLSSQPTQNIYARNNFNVSQFGLYDFNIGTQGYFVFSVGNSTYLASPYLDKNTFYNITSWSGSSTTYPTTVTLSEILNMDVSLSSAYRQLRIQDSALNAVYTFNIYCSGQDLNVTLASNGEGITITAPNYLTLDSIIISEWVSATIEFVQIYTGTGTYNSNEYIDVTASSTSWTFMVRNPLNVAYRYTFVDNFGKTYSIAHTYGTTVITDAVVGEIAEIVDEDYNTWYYGINAMSFYYNEVDYNARIAVDYLTVSASRFTFQTALSERDVVNPTPSTNNIYYSCTSPSNDATIGIISLKTPTDILSTLPFTGGVYKFTIRLINVNDGSEQVYHIIINTLKPNVNLYDRNDTNQNSLFDSYAIFSGQLRIEYSDIFNYLSPSVETVFFFPYELTIQFGNGEETALIAGTVVEEVGTYTIRIYGVINGRHLIETKTFTISDSQRDFYQLVYYNQATGNYTPAIETGSPYVRQDGITSYTTHYILNSSYEFYTNDVQDITVTELTGLEETRNGTTTRFYRISNYGSTDPNINLFNKTVAVTTVPNTSSIVNNFTYFNSTGIETPFTGISLSIISTSDEQATELDLDTLTIRWNSYYLIPENKIEIEVKYGSNAENTYNTSNITQSGGMYSLDLTISGEYTITFKDLAGNVHTFTHPTFGYQSQSYSLTFIKNVVFTVNGESPIDNAIYNGNVVVAIPENTVDYYDTGYQPQIHVQRNGADYEISRKDGVYTFTETGFYYVYFTARINGRDVRVEGSTFTIINANETRWAFEYSEYENYEITSVTKDGVELDLTRSSKYVVYNEGLDNEYVVYKNVLISLYDERTGAGRYEITIRTNGEIENQSFSFGFWINDAEIPIQVSVAEGTSTTDPITVTYNPYNLYSNAGDCMVVVGNNIATINAENSSPTVEEITIDRAGTYFIQILTDSGRLLYSYKVIKTEPLSTLAIILIVVGCVVVVAVVVVMILLRKKMKVR</sequence>
<dbReference type="Proteomes" id="UP000886861">
    <property type="component" value="Unassembled WGS sequence"/>
</dbReference>
<proteinExistence type="predicted"/>
<feature type="transmembrane region" description="Helical" evidence="1">
    <location>
        <begin position="2616"/>
        <end position="2638"/>
    </location>
</feature>
<feature type="transmembrane region" description="Helical" evidence="1">
    <location>
        <begin position="9"/>
        <end position="27"/>
    </location>
</feature>
<keyword evidence="1" id="KW-1133">Transmembrane helix</keyword>
<evidence type="ECO:0000313" key="2">
    <source>
        <dbReference type="EMBL" id="HIV00995.1"/>
    </source>
</evidence>
<organism evidence="2 3">
    <name type="scientific">Candidatus Caccopulliclostridium gallistercoris</name>
    <dbReference type="NCBI Taxonomy" id="2840719"/>
    <lineage>
        <taxon>Bacteria</taxon>
        <taxon>Bacillati</taxon>
        <taxon>Bacillota</taxon>
        <taxon>Clostridia</taxon>
        <taxon>Candidatus Caccopulliclostridium</taxon>
    </lineage>
</organism>
<keyword evidence="1" id="KW-0812">Transmembrane</keyword>
<reference evidence="2" key="1">
    <citation type="submission" date="2020-10" db="EMBL/GenBank/DDBJ databases">
        <authorList>
            <person name="Gilroy R."/>
        </authorList>
    </citation>
    <scope>NUCLEOTIDE SEQUENCE</scope>
    <source>
        <strain evidence="2">CHK186-9395</strain>
    </source>
</reference>
<evidence type="ECO:0000313" key="3">
    <source>
        <dbReference type="Proteomes" id="UP000886861"/>
    </source>
</evidence>
<gene>
    <name evidence="2" type="ORF">IAA62_00310</name>
</gene>
<accession>A0A9D1NDU3</accession>
<evidence type="ECO:0000256" key="1">
    <source>
        <dbReference type="SAM" id="Phobius"/>
    </source>
</evidence>
<keyword evidence="1" id="KW-0472">Membrane</keyword>
<name>A0A9D1NDU3_9FIRM</name>